<sequence length="244" mass="27727">MTRMLAIVLIIFGVVAIGSGIWMLGQENSSTIDQKSLENAIAAAIKDSNFTSKEENLIRDTALQEGRDPEPIIKKIKEDLKASIDEPETELIDVNVKAGLDFEKFIVMKFNKDYFVIKQWAGDKYVEGRYAETTLDPDLQLELKLGNKRFPVAVECKWRSNVKGDFIRFANDGQLERYQAFETRTKMPTFIALGVGGSPSSPEALYIIPVSAFKKPIQHMANISKYWKPMDNDFFFDQEKGELR</sequence>
<organism evidence="1 2">
    <name type="scientific">Belliella aquatica</name>
    <dbReference type="NCBI Taxonomy" id="1323734"/>
    <lineage>
        <taxon>Bacteria</taxon>
        <taxon>Pseudomonadati</taxon>
        <taxon>Bacteroidota</taxon>
        <taxon>Cytophagia</taxon>
        <taxon>Cytophagales</taxon>
        <taxon>Cyclobacteriaceae</taxon>
        <taxon>Belliella</taxon>
    </lineage>
</organism>
<gene>
    <name evidence="1" type="ORF">GCM10010993_36200</name>
</gene>
<protein>
    <recommendedName>
        <fullName evidence="3">Restriction endonuclease</fullName>
    </recommendedName>
</protein>
<keyword evidence="2" id="KW-1185">Reference proteome</keyword>
<dbReference type="EMBL" id="BMFD01000025">
    <property type="protein sequence ID" value="GGC54552.1"/>
    <property type="molecule type" value="Genomic_DNA"/>
</dbReference>
<evidence type="ECO:0000313" key="2">
    <source>
        <dbReference type="Proteomes" id="UP000635885"/>
    </source>
</evidence>
<comment type="caution">
    <text evidence="1">The sequence shown here is derived from an EMBL/GenBank/DDBJ whole genome shotgun (WGS) entry which is preliminary data.</text>
</comment>
<evidence type="ECO:0008006" key="3">
    <source>
        <dbReference type="Google" id="ProtNLM"/>
    </source>
</evidence>
<reference evidence="2" key="1">
    <citation type="journal article" date="2019" name="Int. J. Syst. Evol. Microbiol.">
        <title>The Global Catalogue of Microorganisms (GCM) 10K type strain sequencing project: providing services to taxonomists for standard genome sequencing and annotation.</title>
        <authorList>
            <consortium name="The Broad Institute Genomics Platform"/>
            <consortium name="The Broad Institute Genome Sequencing Center for Infectious Disease"/>
            <person name="Wu L."/>
            <person name="Ma J."/>
        </authorList>
    </citation>
    <scope>NUCLEOTIDE SEQUENCE [LARGE SCALE GENOMIC DNA]</scope>
    <source>
        <strain evidence="2">CGMCC 1.12479</strain>
    </source>
</reference>
<name>A0ABQ1N5C7_9BACT</name>
<evidence type="ECO:0000313" key="1">
    <source>
        <dbReference type="EMBL" id="GGC54552.1"/>
    </source>
</evidence>
<proteinExistence type="predicted"/>
<accession>A0ABQ1N5C7</accession>
<dbReference type="Proteomes" id="UP000635885">
    <property type="component" value="Unassembled WGS sequence"/>
</dbReference>